<keyword evidence="2 5" id="KW-0812">Transmembrane</keyword>
<dbReference type="GO" id="GO:0016020">
    <property type="term" value="C:membrane"/>
    <property type="evidence" value="ECO:0007669"/>
    <property type="project" value="UniProtKB-SubCell"/>
</dbReference>
<keyword evidence="3 5" id="KW-1133">Transmembrane helix</keyword>
<evidence type="ECO:0000256" key="3">
    <source>
        <dbReference type="ARBA" id="ARBA00022989"/>
    </source>
</evidence>
<organism evidence="6 7">
    <name type="scientific">Periconia macrospinosa</name>
    <dbReference type="NCBI Taxonomy" id="97972"/>
    <lineage>
        <taxon>Eukaryota</taxon>
        <taxon>Fungi</taxon>
        <taxon>Dikarya</taxon>
        <taxon>Ascomycota</taxon>
        <taxon>Pezizomycotina</taxon>
        <taxon>Dothideomycetes</taxon>
        <taxon>Pleosporomycetidae</taxon>
        <taxon>Pleosporales</taxon>
        <taxon>Massarineae</taxon>
        <taxon>Periconiaceae</taxon>
        <taxon>Periconia</taxon>
    </lineage>
</organism>
<feature type="transmembrane region" description="Helical" evidence="5">
    <location>
        <begin position="91"/>
        <end position="114"/>
    </location>
</feature>
<dbReference type="PANTHER" id="PTHR15549">
    <property type="entry name" value="PAIRED IMMUNOGLOBULIN-LIKE TYPE 2 RECEPTOR"/>
    <property type="match status" value="1"/>
</dbReference>
<keyword evidence="7" id="KW-1185">Reference proteome</keyword>
<proteinExistence type="predicted"/>
<dbReference type="STRING" id="97972.A0A2V1DCR6"/>
<dbReference type="OrthoDB" id="5421765at2759"/>
<comment type="subcellular location">
    <subcellularLocation>
        <location evidence="1">Membrane</location>
        <topology evidence="1">Single-pass membrane protein</topology>
    </subcellularLocation>
</comment>
<reference evidence="6 7" key="1">
    <citation type="journal article" date="2018" name="Sci. Rep.">
        <title>Comparative genomics provides insights into the lifestyle and reveals functional heterogeneity of dark septate endophytic fungi.</title>
        <authorList>
            <person name="Knapp D.G."/>
            <person name="Nemeth J.B."/>
            <person name="Barry K."/>
            <person name="Hainaut M."/>
            <person name="Henrissat B."/>
            <person name="Johnson J."/>
            <person name="Kuo A."/>
            <person name="Lim J.H.P."/>
            <person name="Lipzen A."/>
            <person name="Nolan M."/>
            <person name="Ohm R.A."/>
            <person name="Tamas L."/>
            <person name="Grigoriev I.V."/>
            <person name="Spatafora J.W."/>
            <person name="Nagy L.G."/>
            <person name="Kovacs G.M."/>
        </authorList>
    </citation>
    <scope>NUCLEOTIDE SEQUENCE [LARGE SCALE GENOMIC DNA]</scope>
    <source>
        <strain evidence="6 7">DSE2036</strain>
    </source>
</reference>
<evidence type="ECO:0000256" key="1">
    <source>
        <dbReference type="ARBA" id="ARBA00004167"/>
    </source>
</evidence>
<keyword evidence="4 5" id="KW-0472">Membrane</keyword>
<evidence type="ECO:0000256" key="5">
    <source>
        <dbReference type="SAM" id="Phobius"/>
    </source>
</evidence>
<evidence type="ECO:0000313" key="7">
    <source>
        <dbReference type="Proteomes" id="UP000244855"/>
    </source>
</evidence>
<dbReference type="AlphaFoldDB" id="A0A2V1DCR6"/>
<evidence type="ECO:0000256" key="2">
    <source>
        <dbReference type="ARBA" id="ARBA00022692"/>
    </source>
</evidence>
<dbReference type="InterPro" id="IPR051694">
    <property type="entry name" value="Immunoregulatory_rcpt-like"/>
</dbReference>
<gene>
    <name evidence="6" type="ORF">DM02DRAFT_691984</name>
</gene>
<sequence length="394" mass="43067">MSISWSQLLTPTVQTSLQTLSTPIVQTFPDAGTTSLSTSWNTWTTTIVQTHSSTAIVVPSITTIISTTSSSPNRTQKAQTNNSSSGLSGGAVAGIAIGCLIIGIILALIGAFLAQRRRRKHTTTAITQNHLPATGKSEYGRNGIPSQAAGAKGLDLLPQPVEDAVITGELSKLRDDIKNHVQTYYLMQNTQFKIYESALTEIGAALGVSTSYVAKLLANPTTLDDTLRSYISWIILSKYQSCLPKGLLDTIPSVSGDRNPELFSRWKVLTGVLLKESYEKNEADMKIDAQNEANILGKLDRVLKLFVSRDVDDAKRLRNLKLIIGRAEKLIFLLFSQPGSFEFRFNEGKGSGIAVFPSLVQVVDDDAHVLRHPRTLFGTEFLDAREFLDSRELP</sequence>
<evidence type="ECO:0000256" key="4">
    <source>
        <dbReference type="ARBA" id="ARBA00023136"/>
    </source>
</evidence>
<protein>
    <submittedName>
        <fullName evidence="6">Uncharacterized protein</fullName>
    </submittedName>
</protein>
<accession>A0A2V1DCR6</accession>
<name>A0A2V1DCR6_9PLEO</name>
<dbReference type="EMBL" id="KZ805516">
    <property type="protein sequence ID" value="PVH94914.1"/>
    <property type="molecule type" value="Genomic_DNA"/>
</dbReference>
<dbReference type="Proteomes" id="UP000244855">
    <property type="component" value="Unassembled WGS sequence"/>
</dbReference>
<evidence type="ECO:0000313" key="6">
    <source>
        <dbReference type="EMBL" id="PVH94914.1"/>
    </source>
</evidence>
<dbReference type="GO" id="GO:0071944">
    <property type="term" value="C:cell periphery"/>
    <property type="evidence" value="ECO:0007669"/>
    <property type="project" value="UniProtKB-ARBA"/>
</dbReference>